<gene>
    <name evidence="1" type="ORF">L2E82_44537</name>
</gene>
<reference evidence="2" key="1">
    <citation type="journal article" date="2022" name="Mol. Ecol. Resour.">
        <title>The genomes of chicory, endive, great burdock and yacon provide insights into Asteraceae palaeo-polyploidization history and plant inulin production.</title>
        <authorList>
            <person name="Fan W."/>
            <person name="Wang S."/>
            <person name="Wang H."/>
            <person name="Wang A."/>
            <person name="Jiang F."/>
            <person name="Liu H."/>
            <person name="Zhao H."/>
            <person name="Xu D."/>
            <person name="Zhang Y."/>
        </authorList>
    </citation>
    <scope>NUCLEOTIDE SEQUENCE [LARGE SCALE GENOMIC DNA]</scope>
    <source>
        <strain evidence="2">cv. Punajuju</strain>
    </source>
</reference>
<sequence length="143" mass="16415">MFYHFCRPDIGLDYGLLPLEECQLVDLDDPDVPNLKEAILYHNPLSEDCYIIEKERLLLDHIPDSSVGMHGSVIVDQNEKEAENYGNPDKESNAAMISEDDVDLFDLYLNVDGDDIIYYVDTEVDYQQNIQADYETYIGEQLA</sequence>
<dbReference type="Proteomes" id="UP001055811">
    <property type="component" value="Linkage Group LG08"/>
</dbReference>
<evidence type="ECO:0000313" key="1">
    <source>
        <dbReference type="EMBL" id="KAI3699929.1"/>
    </source>
</evidence>
<dbReference type="EMBL" id="CM042016">
    <property type="protein sequence ID" value="KAI3699929.1"/>
    <property type="molecule type" value="Genomic_DNA"/>
</dbReference>
<evidence type="ECO:0000313" key="2">
    <source>
        <dbReference type="Proteomes" id="UP001055811"/>
    </source>
</evidence>
<protein>
    <submittedName>
        <fullName evidence="1">Uncharacterized protein</fullName>
    </submittedName>
</protein>
<keyword evidence="2" id="KW-1185">Reference proteome</keyword>
<name>A0ACB8ZPM6_CICIN</name>
<reference evidence="1 2" key="2">
    <citation type="journal article" date="2022" name="Mol. Ecol. Resour.">
        <title>The genomes of chicory, endive, great burdock and yacon provide insights into Asteraceae paleo-polyploidization history and plant inulin production.</title>
        <authorList>
            <person name="Fan W."/>
            <person name="Wang S."/>
            <person name="Wang H."/>
            <person name="Wang A."/>
            <person name="Jiang F."/>
            <person name="Liu H."/>
            <person name="Zhao H."/>
            <person name="Xu D."/>
            <person name="Zhang Y."/>
        </authorList>
    </citation>
    <scope>NUCLEOTIDE SEQUENCE [LARGE SCALE GENOMIC DNA]</scope>
    <source>
        <strain evidence="2">cv. Punajuju</strain>
        <tissue evidence="1">Leaves</tissue>
    </source>
</reference>
<proteinExistence type="predicted"/>
<organism evidence="1 2">
    <name type="scientific">Cichorium intybus</name>
    <name type="common">Chicory</name>
    <dbReference type="NCBI Taxonomy" id="13427"/>
    <lineage>
        <taxon>Eukaryota</taxon>
        <taxon>Viridiplantae</taxon>
        <taxon>Streptophyta</taxon>
        <taxon>Embryophyta</taxon>
        <taxon>Tracheophyta</taxon>
        <taxon>Spermatophyta</taxon>
        <taxon>Magnoliopsida</taxon>
        <taxon>eudicotyledons</taxon>
        <taxon>Gunneridae</taxon>
        <taxon>Pentapetalae</taxon>
        <taxon>asterids</taxon>
        <taxon>campanulids</taxon>
        <taxon>Asterales</taxon>
        <taxon>Asteraceae</taxon>
        <taxon>Cichorioideae</taxon>
        <taxon>Cichorieae</taxon>
        <taxon>Cichoriinae</taxon>
        <taxon>Cichorium</taxon>
    </lineage>
</organism>
<comment type="caution">
    <text evidence="1">The sequence shown here is derived from an EMBL/GenBank/DDBJ whole genome shotgun (WGS) entry which is preliminary data.</text>
</comment>
<accession>A0ACB8ZPM6</accession>